<evidence type="ECO:0000256" key="1">
    <source>
        <dbReference type="SAM" id="Phobius"/>
    </source>
</evidence>
<dbReference type="AlphaFoldDB" id="A0A315Y4I8"/>
<protein>
    <submittedName>
        <fullName evidence="2">Sporulation protein YunB</fullName>
    </submittedName>
</protein>
<evidence type="ECO:0000313" key="2">
    <source>
        <dbReference type="EMBL" id="PWJ15289.1"/>
    </source>
</evidence>
<dbReference type="InterPro" id="IPR014197">
    <property type="entry name" value="Sporulation_prot_YunB"/>
</dbReference>
<keyword evidence="1" id="KW-0472">Membrane</keyword>
<proteinExistence type="predicted"/>
<evidence type="ECO:0000313" key="3">
    <source>
        <dbReference type="Proteomes" id="UP000245720"/>
    </source>
</evidence>
<accession>A0A315Y4I8</accession>
<dbReference type="Pfam" id="PF09560">
    <property type="entry name" value="Spore_YunB"/>
    <property type="match status" value="1"/>
</dbReference>
<name>A0A315Y4I8_RUMFL</name>
<dbReference type="Proteomes" id="UP000245720">
    <property type="component" value="Unassembled WGS sequence"/>
</dbReference>
<organism evidence="2 3">
    <name type="scientific">Ruminococcus flavefaciens</name>
    <dbReference type="NCBI Taxonomy" id="1265"/>
    <lineage>
        <taxon>Bacteria</taxon>
        <taxon>Bacillati</taxon>
        <taxon>Bacillota</taxon>
        <taxon>Clostridia</taxon>
        <taxon>Eubacteriales</taxon>
        <taxon>Oscillospiraceae</taxon>
        <taxon>Ruminococcus</taxon>
    </lineage>
</organism>
<comment type="caution">
    <text evidence="2">The sequence shown here is derived from an EMBL/GenBank/DDBJ whole genome shotgun (WGS) entry which is preliminary data.</text>
</comment>
<keyword evidence="1" id="KW-0812">Transmembrane</keyword>
<keyword evidence="1" id="KW-1133">Transmembrane helix</keyword>
<reference evidence="2 3" key="1">
    <citation type="submission" date="2018-05" db="EMBL/GenBank/DDBJ databases">
        <title>The Hungate 1000. A catalogue of reference genomes from the rumen microbiome.</title>
        <authorList>
            <person name="Kelly W."/>
        </authorList>
    </citation>
    <scope>NUCLEOTIDE SEQUENCE [LARGE SCALE GENOMIC DNA]</scope>
    <source>
        <strain evidence="2 3">SAb67</strain>
    </source>
</reference>
<dbReference type="EMBL" id="QGDI01000001">
    <property type="protein sequence ID" value="PWJ15289.1"/>
    <property type="molecule type" value="Genomic_DNA"/>
</dbReference>
<sequence length="214" mass="23771">MRTMRRKRYRRYRVVILLSIISIVVFIVFIETEKALKPVAKLRAEQFAKQTADNVIAAVVSEYLTDNRFTYEDFAVVMYNDDNSPVSVEAIPFTINKIQSELTAEINKRLNSSGDRSAKIPLGSLTGSPVFTGKGPSIKIRVCPVGSAEVKLKSSFTQAGLNQTCHSISACVDVKMTSSVPMYSFNVKAEFEFILAESIIVGKVPDITPYMAQK</sequence>
<dbReference type="NCBIfam" id="TIGR02832">
    <property type="entry name" value="spo_yunB"/>
    <property type="match status" value="1"/>
</dbReference>
<gene>
    <name evidence="2" type="ORF">IE37_00183</name>
</gene>
<feature type="transmembrane region" description="Helical" evidence="1">
    <location>
        <begin position="12"/>
        <end position="30"/>
    </location>
</feature>
<dbReference type="RefSeq" id="WP_242978532.1">
    <property type="nucleotide sequence ID" value="NZ_CACVSX010000081.1"/>
</dbReference>